<dbReference type="SMART" id="SM00636">
    <property type="entry name" value="Glyco_18"/>
    <property type="match status" value="1"/>
</dbReference>
<dbReference type="InterPro" id="IPR029070">
    <property type="entry name" value="Chitinase_insertion_sf"/>
</dbReference>
<sequence>MKKLFCLAAFLLVFGGLAQAENPKALFYLTRDPKSVRSFMEHASQIDILVPAWYSVDADGLVSGGPNPAVIEKAKAAHTPVMPIVANDASSQEPFHKLLGDIHAQSQMVDQLIEIAKQNGYTGWQFDFENVNWTDRDALSRIVELTADRLHKAGLQLTIATVPNAPGLAGETGYAKWMFANWRGAYDLAALARYVDLICLMTYDQHTRYTPPGPVGGWGWTNENLDYALKVVPPQKLSLGIAIYGYHWFSGTPQKPEEKPNPTAEYISGSDALDLAKAYGGAVQWDPVDKSAWLYFYRDDEREWIFFTDKRTFEARYDLAKQKGLQGFCSWDLGDEDPDIWSALPSHK</sequence>
<keyword evidence="3" id="KW-0378">Hydrolase</keyword>
<keyword evidence="4" id="KW-1185">Reference proteome</keyword>
<evidence type="ECO:0000256" key="1">
    <source>
        <dbReference type="SAM" id="SignalP"/>
    </source>
</evidence>
<dbReference type="GO" id="GO:0016787">
    <property type="term" value="F:hydrolase activity"/>
    <property type="evidence" value="ECO:0007669"/>
    <property type="project" value="UniProtKB-KW"/>
</dbReference>
<organism evidence="3 4">
    <name type="scientific">Silvibacterium dinghuense</name>
    <dbReference type="NCBI Taxonomy" id="1560006"/>
    <lineage>
        <taxon>Bacteria</taxon>
        <taxon>Pseudomonadati</taxon>
        <taxon>Acidobacteriota</taxon>
        <taxon>Terriglobia</taxon>
        <taxon>Terriglobales</taxon>
        <taxon>Acidobacteriaceae</taxon>
        <taxon>Silvibacterium</taxon>
    </lineage>
</organism>
<feature type="signal peptide" evidence="1">
    <location>
        <begin position="1"/>
        <end position="20"/>
    </location>
</feature>
<dbReference type="Proteomes" id="UP000290253">
    <property type="component" value="Unassembled WGS sequence"/>
</dbReference>
<dbReference type="EMBL" id="SDMK01000001">
    <property type="protein sequence ID" value="RXS96977.1"/>
    <property type="molecule type" value="Genomic_DNA"/>
</dbReference>
<dbReference type="PROSITE" id="PS51910">
    <property type="entry name" value="GH18_2"/>
    <property type="match status" value="1"/>
</dbReference>
<accession>A0A4Q1SHX6</accession>
<reference evidence="3 4" key="1">
    <citation type="journal article" date="2016" name="Int. J. Syst. Evol. Microbiol.">
        <title>Acidipila dinghuensis sp. nov., an acidobacterium isolated from forest soil.</title>
        <authorList>
            <person name="Jiang Y.W."/>
            <person name="Wang J."/>
            <person name="Chen M.H."/>
            <person name="Lv Y.Y."/>
            <person name="Qiu L.H."/>
        </authorList>
    </citation>
    <scope>NUCLEOTIDE SEQUENCE [LARGE SCALE GENOMIC DNA]</scope>
    <source>
        <strain evidence="3 4">DHOF10</strain>
    </source>
</reference>
<dbReference type="Pfam" id="PF00704">
    <property type="entry name" value="Glyco_hydro_18"/>
    <property type="match status" value="1"/>
</dbReference>
<name>A0A4Q1SHX6_9BACT</name>
<dbReference type="RefSeq" id="WP_129206758.1">
    <property type="nucleotide sequence ID" value="NZ_BMGU01000001.1"/>
</dbReference>
<protein>
    <submittedName>
        <fullName evidence="3">Glycosyl hydrolase</fullName>
    </submittedName>
</protein>
<dbReference type="Gene3D" id="3.10.50.10">
    <property type="match status" value="1"/>
</dbReference>
<dbReference type="AlphaFoldDB" id="A0A4Q1SHX6"/>
<dbReference type="OrthoDB" id="9775889at2"/>
<dbReference type="PANTHER" id="PTHR46066:SF2">
    <property type="entry name" value="CHITINASE DOMAIN-CONTAINING PROTEIN 1"/>
    <property type="match status" value="1"/>
</dbReference>
<dbReference type="GO" id="GO:0008061">
    <property type="term" value="F:chitin binding"/>
    <property type="evidence" value="ECO:0007669"/>
    <property type="project" value="InterPro"/>
</dbReference>
<dbReference type="PANTHER" id="PTHR46066">
    <property type="entry name" value="CHITINASE DOMAIN-CONTAINING PROTEIN 1 FAMILY MEMBER"/>
    <property type="match status" value="1"/>
</dbReference>
<dbReference type="InterPro" id="IPR017853">
    <property type="entry name" value="GH"/>
</dbReference>
<proteinExistence type="predicted"/>
<gene>
    <name evidence="3" type="ORF">ESZ00_03305</name>
</gene>
<dbReference type="InterPro" id="IPR011583">
    <property type="entry name" value="Chitinase_II/V-like_cat"/>
</dbReference>
<evidence type="ECO:0000259" key="2">
    <source>
        <dbReference type="PROSITE" id="PS51910"/>
    </source>
</evidence>
<dbReference type="GO" id="GO:0005975">
    <property type="term" value="P:carbohydrate metabolic process"/>
    <property type="evidence" value="ECO:0007669"/>
    <property type="project" value="InterPro"/>
</dbReference>
<dbReference type="InterPro" id="IPR001223">
    <property type="entry name" value="Glyco_hydro18_cat"/>
</dbReference>
<keyword evidence="1" id="KW-0732">Signal</keyword>
<feature type="chain" id="PRO_5020195591" evidence="1">
    <location>
        <begin position="21"/>
        <end position="348"/>
    </location>
</feature>
<evidence type="ECO:0000313" key="3">
    <source>
        <dbReference type="EMBL" id="RXS96977.1"/>
    </source>
</evidence>
<comment type="caution">
    <text evidence="3">The sequence shown here is derived from an EMBL/GenBank/DDBJ whole genome shotgun (WGS) entry which is preliminary data.</text>
</comment>
<dbReference type="Gene3D" id="3.20.20.80">
    <property type="entry name" value="Glycosidases"/>
    <property type="match status" value="1"/>
</dbReference>
<dbReference type="SUPFAM" id="SSF51445">
    <property type="entry name" value="(Trans)glycosidases"/>
    <property type="match status" value="1"/>
</dbReference>
<feature type="domain" description="GH18" evidence="2">
    <location>
        <begin position="23"/>
        <end position="348"/>
    </location>
</feature>
<evidence type="ECO:0000313" key="4">
    <source>
        <dbReference type="Proteomes" id="UP000290253"/>
    </source>
</evidence>